<proteinExistence type="predicted"/>
<dbReference type="Pfam" id="PF06985">
    <property type="entry name" value="HET"/>
    <property type="match status" value="1"/>
</dbReference>
<dbReference type="EMBL" id="JAGPXF010000007">
    <property type="protein sequence ID" value="KAH7236663.1"/>
    <property type="molecule type" value="Genomic_DNA"/>
</dbReference>
<reference evidence="2" key="1">
    <citation type="journal article" date="2021" name="Nat. Commun.">
        <title>Genetic determinants of endophytism in the Arabidopsis root mycobiome.</title>
        <authorList>
            <person name="Mesny F."/>
            <person name="Miyauchi S."/>
            <person name="Thiergart T."/>
            <person name="Pickel B."/>
            <person name="Atanasova L."/>
            <person name="Karlsson M."/>
            <person name="Huettel B."/>
            <person name="Barry K.W."/>
            <person name="Haridas S."/>
            <person name="Chen C."/>
            <person name="Bauer D."/>
            <person name="Andreopoulos W."/>
            <person name="Pangilinan J."/>
            <person name="LaButti K."/>
            <person name="Riley R."/>
            <person name="Lipzen A."/>
            <person name="Clum A."/>
            <person name="Drula E."/>
            <person name="Henrissat B."/>
            <person name="Kohler A."/>
            <person name="Grigoriev I.V."/>
            <person name="Martin F.M."/>
            <person name="Hacquard S."/>
        </authorList>
    </citation>
    <scope>NUCLEOTIDE SEQUENCE</scope>
    <source>
        <strain evidence="2">MPI-SDFR-AT-0068</strain>
    </source>
</reference>
<sequence length="547" mass="61973">MPESICAACIRFAEGFGDAEEDDWESTLEVDPNIHALRKLAQNGYSLCQVIYQACFYHDNVSWDKQEEPIRIKAMSRGIFGKDGYDDDDDSDDNKKIYDKLDDELPFLDQHPRQLRLLVCIGHGIGDLWHDIPLRTNGNTEDPVDAPWSHVIKAVTELSSTEGIENALGIRYLWVDALCILQSDWAYEAARFGHYYQNAVLTIAATGAYSSDKGLFLERPALEFDPMPVTVLQSSIWGRTKRSTIRKPSPLMQLEISNAALLTRGRAIQERVLSKKILHFAANCIMWECNQDHLLSVRNAQDEDMITTIADWYDLIEGYSRTTFSFNSDRLPALSGIAAEIQDRFPQKYVAGIWESAIPEGISWMAHGESNMDSENLDSALNIPSWCWAASGDRFVSFYHIKFQCRGWNLMIQVRDWIVKTNGTDTSGQLLEARMWVSGRLKTMNLSDLDLSSSLYLERPSDKRVYADNLRLAERIIKNSYPCLLMGTINEPTSIPREEMVVGVALILELTGSGAGMVKAYKRVGFLCLPFEEYWSDVQDIVTIELV</sequence>
<protein>
    <recommendedName>
        <fullName evidence="1">Heterokaryon incompatibility domain-containing protein</fullName>
    </recommendedName>
</protein>
<dbReference type="PANTHER" id="PTHR33112">
    <property type="entry name" value="DOMAIN PROTEIN, PUTATIVE-RELATED"/>
    <property type="match status" value="1"/>
</dbReference>
<dbReference type="InterPro" id="IPR010730">
    <property type="entry name" value="HET"/>
</dbReference>
<gene>
    <name evidence="2" type="ORF">BKA59DRAFT_496828</name>
</gene>
<dbReference type="OrthoDB" id="3789824at2759"/>
<name>A0A8K0W7E5_9HYPO</name>
<accession>A0A8K0W7E5</accession>
<feature type="domain" description="Heterokaryon incompatibility" evidence="1">
    <location>
        <begin position="167"/>
        <end position="270"/>
    </location>
</feature>
<dbReference type="PANTHER" id="PTHR33112:SF16">
    <property type="entry name" value="HETEROKARYON INCOMPATIBILITY DOMAIN-CONTAINING PROTEIN"/>
    <property type="match status" value="1"/>
</dbReference>
<comment type="caution">
    <text evidence="2">The sequence shown here is derived from an EMBL/GenBank/DDBJ whole genome shotgun (WGS) entry which is preliminary data.</text>
</comment>
<dbReference type="Proteomes" id="UP000813427">
    <property type="component" value="Unassembled WGS sequence"/>
</dbReference>
<organism evidence="2 3">
    <name type="scientific">Fusarium tricinctum</name>
    <dbReference type="NCBI Taxonomy" id="61284"/>
    <lineage>
        <taxon>Eukaryota</taxon>
        <taxon>Fungi</taxon>
        <taxon>Dikarya</taxon>
        <taxon>Ascomycota</taxon>
        <taxon>Pezizomycotina</taxon>
        <taxon>Sordariomycetes</taxon>
        <taxon>Hypocreomycetidae</taxon>
        <taxon>Hypocreales</taxon>
        <taxon>Nectriaceae</taxon>
        <taxon>Fusarium</taxon>
        <taxon>Fusarium tricinctum species complex</taxon>
    </lineage>
</organism>
<evidence type="ECO:0000313" key="3">
    <source>
        <dbReference type="Proteomes" id="UP000813427"/>
    </source>
</evidence>
<evidence type="ECO:0000259" key="1">
    <source>
        <dbReference type="Pfam" id="PF06985"/>
    </source>
</evidence>
<dbReference type="AlphaFoldDB" id="A0A8K0W7E5"/>
<keyword evidence="3" id="KW-1185">Reference proteome</keyword>
<evidence type="ECO:0000313" key="2">
    <source>
        <dbReference type="EMBL" id="KAH7236663.1"/>
    </source>
</evidence>